<reference evidence="1" key="1">
    <citation type="submission" date="2021-03" db="EMBL/GenBank/DDBJ databases">
        <title>Whole genome sequence of Jiella sp. CQZ9-1.</title>
        <authorList>
            <person name="Tuo L."/>
        </authorList>
    </citation>
    <scope>NUCLEOTIDE SEQUENCE</scope>
    <source>
        <strain evidence="1">CQZ9-1</strain>
    </source>
</reference>
<dbReference type="AlphaFoldDB" id="A0A939FX44"/>
<dbReference type="EMBL" id="JAFMPP010000001">
    <property type="protein sequence ID" value="MBO0661112.1"/>
    <property type="molecule type" value="Genomic_DNA"/>
</dbReference>
<name>A0A939FX44_9HYPH</name>
<comment type="caution">
    <text evidence="1">The sequence shown here is derived from an EMBL/GenBank/DDBJ whole genome shotgun (WGS) entry which is preliminary data.</text>
</comment>
<accession>A0A939FX44</accession>
<dbReference type="Gene3D" id="1.50.10.10">
    <property type="match status" value="1"/>
</dbReference>
<sequence>MMKPTPEGEVTTSHPVLLPIMAPRLQADVSPEGYVDLALWASGSLGRVRFSSLCAPYVYGPNRLVAANGAIYVAQSKPILLITGAQLTSLHPARRCAWWHETTGEAAKAKVTRTKGRRTAEIGWGVVIVETDGADLRIAVGASLAEAEGAFALSNEQIVAEAADYAMRCDAAPEADPLLRSMVVQGVHAALSSIRQDENGAFAGLAAGQAYSAPARTYYRDGYWTMQALLRLAPEAVREEIRLLAKGIQPDGEAPSGVILTGPAQSQAWQRFVADCRANPGKRVKAFPDHHNRPGDWWSDHFDSPLFFILFLGDYVEATGDIAEAQAHWPIVATIIERYLGFAGRDSVLPLKPRNDRDWADNVYREGLVSYDLGLFVGSLDAVAKLGADHDPMLAGKAREVAAKARAEVEDRLFVSERGSYADYIAPDGFVEDHLVLDSVTLARYDAISPERAIGLLNAFGKVLESRHNSEQPYGDWGVLCAYPPFKRAKDTRSKTAFHFRYHNGSDWPYWDGAYAEERLRRGLGGARYALTRWWETCLANGWAGAVEYFSPPYGRGSLLQGWSAMPAAVVLKYGLEAVNAEGQS</sequence>
<dbReference type="RefSeq" id="WP_207255751.1">
    <property type="nucleotide sequence ID" value="NZ_JAFMPP010000001.1"/>
</dbReference>
<dbReference type="InterPro" id="IPR008928">
    <property type="entry name" value="6-hairpin_glycosidase_sf"/>
</dbReference>
<proteinExistence type="predicted"/>
<dbReference type="Proteomes" id="UP000664122">
    <property type="component" value="Unassembled WGS sequence"/>
</dbReference>
<evidence type="ECO:0000313" key="2">
    <source>
        <dbReference type="Proteomes" id="UP000664122"/>
    </source>
</evidence>
<gene>
    <name evidence="1" type="ORF">J1C48_00860</name>
</gene>
<dbReference type="InterPro" id="IPR012341">
    <property type="entry name" value="6hp_glycosidase-like_sf"/>
</dbReference>
<keyword evidence="2" id="KW-1185">Reference proteome</keyword>
<organism evidence="1 2">
    <name type="scientific">Jiella flava</name>
    <dbReference type="NCBI Taxonomy" id="2816857"/>
    <lineage>
        <taxon>Bacteria</taxon>
        <taxon>Pseudomonadati</taxon>
        <taxon>Pseudomonadota</taxon>
        <taxon>Alphaproteobacteria</taxon>
        <taxon>Hyphomicrobiales</taxon>
        <taxon>Aurantimonadaceae</taxon>
        <taxon>Jiella</taxon>
    </lineage>
</organism>
<evidence type="ECO:0000313" key="1">
    <source>
        <dbReference type="EMBL" id="MBO0661112.1"/>
    </source>
</evidence>
<dbReference type="GO" id="GO:0005975">
    <property type="term" value="P:carbohydrate metabolic process"/>
    <property type="evidence" value="ECO:0007669"/>
    <property type="project" value="InterPro"/>
</dbReference>
<dbReference type="SUPFAM" id="SSF48208">
    <property type="entry name" value="Six-hairpin glycosidases"/>
    <property type="match status" value="1"/>
</dbReference>
<protein>
    <submittedName>
        <fullName evidence="1">Glycogen debranching protein</fullName>
    </submittedName>
</protein>